<evidence type="ECO:0000256" key="1">
    <source>
        <dbReference type="SAM" id="SignalP"/>
    </source>
</evidence>
<dbReference type="EMBL" id="SGWQ01000001">
    <property type="protein sequence ID" value="RZS44826.1"/>
    <property type="molecule type" value="Genomic_DNA"/>
</dbReference>
<dbReference type="Proteomes" id="UP000294257">
    <property type="component" value="Unassembled WGS sequence"/>
</dbReference>
<dbReference type="AlphaFoldDB" id="A0A4Q7L6D9"/>
<keyword evidence="3" id="KW-1185">Reference proteome</keyword>
<accession>A0A4Q7L6D9</accession>
<evidence type="ECO:0000313" key="2">
    <source>
        <dbReference type="EMBL" id="RZS44826.1"/>
    </source>
</evidence>
<gene>
    <name evidence="2" type="ORF">EV193_101706</name>
</gene>
<evidence type="ECO:0000313" key="3">
    <source>
        <dbReference type="Proteomes" id="UP000294257"/>
    </source>
</evidence>
<feature type="signal peptide" evidence="1">
    <location>
        <begin position="1"/>
        <end position="23"/>
    </location>
</feature>
<dbReference type="RefSeq" id="WP_130342459.1">
    <property type="nucleotide sequence ID" value="NZ_SGWQ01000001.1"/>
</dbReference>
<name>A0A4Q7L6D9_9PSEU</name>
<protein>
    <submittedName>
        <fullName evidence="2">Uncharacterized protein</fullName>
    </submittedName>
</protein>
<keyword evidence="1" id="KW-0732">Signal</keyword>
<feature type="chain" id="PRO_5020841120" evidence="1">
    <location>
        <begin position="24"/>
        <end position="168"/>
    </location>
</feature>
<reference evidence="2 3" key="1">
    <citation type="submission" date="2019-02" db="EMBL/GenBank/DDBJ databases">
        <title>Genomic Encyclopedia of Type Strains, Phase IV (KMG-IV): sequencing the most valuable type-strain genomes for metagenomic binning, comparative biology and taxonomic classification.</title>
        <authorList>
            <person name="Goeker M."/>
        </authorList>
    </citation>
    <scope>NUCLEOTIDE SEQUENCE [LARGE SCALE GENOMIC DNA]</scope>
    <source>
        <strain evidence="2 3">DSM 101727</strain>
    </source>
</reference>
<organism evidence="2 3">
    <name type="scientific">Herbihabitans rhizosphaerae</name>
    <dbReference type="NCBI Taxonomy" id="1872711"/>
    <lineage>
        <taxon>Bacteria</taxon>
        <taxon>Bacillati</taxon>
        <taxon>Actinomycetota</taxon>
        <taxon>Actinomycetes</taxon>
        <taxon>Pseudonocardiales</taxon>
        <taxon>Pseudonocardiaceae</taxon>
        <taxon>Herbihabitans</taxon>
    </lineage>
</organism>
<dbReference type="OrthoDB" id="3530191at2"/>
<sequence>MRRLLLAAVVLLSIVLAGAPAQAEGDPGPWKPAPQPVLDYPANTVCAFPVRAEPIVDEVVFRVLESYPDGKPKLEEYKGKLIDTVTRADTGAVTTVDISGHAFIHYPPSGGQQWAVSGPVLVGIRPGQGTNIGLWVFDGPAWGIDISPTGHKTIIGRPASLNTCDLLG</sequence>
<proteinExistence type="predicted"/>
<comment type="caution">
    <text evidence="2">The sequence shown here is derived from an EMBL/GenBank/DDBJ whole genome shotgun (WGS) entry which is preliminary data.</text>
</comment>